<evidence type="ECO:0008006" key="3">
    <source>
        <dbReference type="Google" id="ProtNLM"/>
    </source>
</evidence>
<organism evidence="1 2">
    <name type="scientific">Acinetobacter marinus</name>
    <dbReference type="NCBI Taxonomy" id="281375"/>
    <lineage>
        <taxon>Bacteria</taxon>
        <taxon>Pseudomonadati</taxon>
        <taxon>Pseudomonadota</taxon>
        <taxon>Gammaproteobacteria</taxon>
        <taxon>Moraxellales</taxon>
        <taxon>Moraxellaceae</taxon>
        <taxon>Acinetobacter</taxon>
    </lineage>
</organism>
<accession>A0A1G6GZJ4</accession>
<sequence length="159" mass="18869">MANLGNKDFYFEIAANEIQGKLVPIRIFINGEIIGTLDSPTYMPSFINCLISLLKDPYYYRQNLNEEEFFNNLKRSLDTDDNFRITFEETFDDYVKRAGRNDNKVFFLWYIHKNHFFKYSESELDSINLQSVAMDDVRKAVNALIEWCENYMCISYEVV</sequence>
<dbReference type="AlphaFoldDB" id="A0A1G6GZJ4"/>
<gene>
    <name evidence="1" type="ORF">SAMN05421749_101598</name>
</gene>
<proteinExistence type="predicted"/>
<reference evidence="2" key="1">
    <citation type="submission" date="2016-09" db="EMBL/GenBank/DDBJ databases">
        <authorList>
            <person name="Varghese N."/>
            <person name="Submissions S."/>
        </authorList>
    </citation>
    <scope>NUCLEOTIDE SEQUENCE [LARGE SCALE GENOMIC DNA]</scope>
    <source>
        <strain evidence="2">ANC 3699</strain>
    </source>
</reference>
<dbReference type="EMBL" id="FMYK01000001">
    <property type="protein sequence ID" value="SDB87429.1"/>
    <property type="molecule type" value="Genomic_DNA"/>
</dbReference>
<dbReference type="OrthoDB" id="6706207at2"/>
<dbReference type="RefSeq" id="WP_092615693.1">
    <property type="nucleotide sequence ID" value="NZ_FMYK01000001.1"/>
</dbReference>
<dbReference type="Proteomes" id="UP000242317">
    <property type="component" value="Unassembled WGS sequence"/>
</dbReference>
<keyword evidence="2" id="KW-1185">Reference proteome</keyword>
<evidence type="ECO:0000313" key="1">
    <source>
        <dbReference type="EMBL" id="SDB87429.1"/>
    </source>
</evidence>
<name>A0A1G6GZJ4_9GAMM</name>
<protein>
    <recommendedName>
        <fullName evidence="3">Immunity protein 42</fullName>
    </recommendedName>
</protein>
<evidence type="ECO:0000313" key="2">
    <source>
        <dbReference type="Proteomes" id="UP000242317"/>
    </source>
</evidence>